<dbReference type="InterPro" id="IPR013783">
    <property type="entry name" value="Ig-like_fold"/>
</dbReference>
<accession>A0A8C4SL95</accession>
<keyword evidence="3" id="KW-1185">Reference proteome</keyword>
<reference evidence="2" key="1">
    <citation type="submission" date="2021-06" db="EMBL/GenBank/DDBJ databases">
        <authorList>
            <consortium name="Wellcome Sanger Institute Data Sharing"/>
        </authorList>
    </citation>
    <scope>NUCLEOTIDE SEQUENCE [LARGE SCALE GENOMIC DNA]</scope>
</reference>
<feature type="domain" description="Ig-like" evidence="1">
    <location>
        <begin position="3"/>
        <end position="98"/>
    </location>
</feature>
<dbReference type="Gene3D" id="2.60.40.10">
    <property type="entry name" value="Immunoglobulins"/>
    <property type="match status" value="1"/>
</dbReference>
<sequence>MSPLRTIFIYNIDALKLILFSTERASLITCIAEDFYPADVNMTWKKNGLPVNSTEEKADGSFEKREYHILVDTEMESEYTCEVSQEGFLNSLAENRFTKSGKVTETSSAVHGTEMLGCCSYVSSLLFTCKSHR</sequence>
<reference evidence="2" key="3">
    <citation type="submission" date="2025-09" db="UniProtKB">
        <authorList>
            <consortium name="Ensembl"/>
        </authorList>
    </citation>
    <scope>IDENTIFICATION</scope>
</reference>
<dbReference type="Ensembl" id="ENSECRT00000019118.1">
    <property type="protein sequence ID" value="ENSECRP00000018739.1"/>
    <property type="gene ID" value="ENSECRG00000012526.1"/>
</dbReference>
<dbReference type="Pfam" id="PF07654">
    <property type="entry name" value="C1-set"/>
    <property type="match status" value="1"/>
</dbReference>
<dbReference type="PROSITE" id="PS50835">
    <property type="entry name" value="IG_LIKE"/>
    <property type="match status" value="1"/>
</dbReference>
<evidence type="ECO:0000313" key="3">
    <source>
        <dbReference type="Proteomes" id="UP000694620"/>
    </source>
</evidence>
<dbReference type="InterPro" id="IPR003597">
    <property type="entry name" value="Ig_C1-set"/>
</dbReference>
<name>A0A8C4SL95_ERPCA</name>
<organism evidence="2 3">
    <name type="scientific">Erpetoichthys calabaricus</name>
    <name type="common">Rope fish</name>
    <name type="synonym">Calamoichthys calabaricus</name>
    <dbReference type="NCBI Taxonomy" id="27687"/>
    <lineage>
        <taxon>Eukaryota</taxon>
        <taxon>Metazoa</taxon>
        <taxon>Chordata</taxon>
        <taxon>Craniata</taxon>
        <taxon>Vertebrata</taxon>
        <taxon>Euteleostomi</taxon>
        <taxon>Actinopterygii</taxon>
        <taxon>Polypteriformes</taxon>
        <taxon>Polypteridae</taxon>
        <taxon>Erpetoichthys</taxon>
    </lineage>
</organism>
<reference evidence="2" key="2">
    <citation type="submission" date="2025-08" db="UniProtKB">
        <authorList>
            <consortium name="Ensembl"/>
        </authorList>
    </citation>
    <scope>IDENTIFICATION</scope>
</reference>
<dbReference type="InterPro" id="IPR007110">
    <property type="entry name" value="Ig-like_dom"/>
</dbReference>
<dbReference type="Proteomes" id="UP000694620">
    <property type="component" value="Chromosome 12"/>
</dbReference>
<dbReference type="SMART" id="SM00407">
    <property type="entry name" value="IGc1"/>
    <property type="match status" value="1"/>
</dbReference>
<evidence type="ECO:0000259" key="1">
    <source>
        <dbReference type="PROSITE" id="PS50835"/>
    </source>
</evidence>
<protein>
    <recommendedName>
        <fullName evidence="1">Ig-like domain-containing protein</fullName>
    </recommendedName>
</protein>
<evidence type="ECO:0000313" key="2">
    <source>
        <dbReference type="Ensembl" id="ENSECRP00000018739.1"/>
    </source>
</evidence>
<dbReference type="SUPFAM" id="SSF48726">
    <property type="entry name" value="Immunoglobulin"/>
    <property type="match status" value="1"/>
</dbReference>
<dbReference type="AlphaFoldDB" id="A0A8C4SL95"/>
<proteinExistence type="predicted"/>
<dbReference type="InterPro" id="IPR036179">
    <property type="entry name" value="Ig-like_dom_sf"/>
</dbReference>